<feature type="compositionally biased region" description="Low complexity" evidence="1">
    <location>
        <begin position="1"/>
        <end position="19"/>
    </location>
</feature>
<comment type="caution">
    <text evidence="2">The sequence shown here is derived from an EMBL/GenBank/DDBJ whole genome shotgun (WGS) entry which is preliminary data.</text>
</comment>
<proteinExistence type="predicted"/>
<dbReference type="Proteomes" id="UP000775213">
    <property type="component" value="Unassembled WGS sequence"/>
</dbReference>
<sequence length="92" mass="9584">MRFWKPATGAGTTYPTGGSEKSGGSGGEDTTRVLGPTKGSPAHGTTCEKTISSKLIDLPAVQTDLAIGARKGTNGSHLHHSCSKVIEEQYRI</sequence>
<accession>A0AAV7HMR6</accession>
<organism evidence="2 3">
    <name type="scientific">Dendrobium chrysotoxum</name>
    <name type="common">Orchid</name>
    <dbReference type="NCBI Taxonomy" id="161865"/>
    <lineage>
        <taxon>Eukaryota</taxon>
        <taxon>Viridiplantae</taxon>
        <taxon>Streptophyta</taxon>
        <taxon>Embryophyta</taxon>
        <taxon>Tracheophyta</taxon>
        <taxon>Spermatophyta</taxon>
        <taxon>Magnoliopsida</taxon>
        <taxon>Liliopsida</taxon>
        <taxon>Asparagales</taxon>
        <taxon>Orchidaceae</taxon>
        <taxon>Epidendroideae</taxon>
        <taxon>Malaxideae</taxon>
        <taxon>Dendrobiinae</taxon>
        <taxon>Dendrobium</taxon>
    </lineage>
</organism>
<name>A0AAV7HMR6_DENCH</name>
<dbReference type="EMBL" id="JAGFBR010000002">
    <property type="protein sequence ID" value="KAH0470202.1"/>
    <property type="molecule type" value="Genomic_DNA"/>
</dbReference>
<keyword evidence="3" id="KW-1185">Reference proteome</keyword>
<evidence type="ECO:0000313" key="2">
    <source>
        <dbReference type="EMBL" id="KAH0470202.1"/>
    </source>
</evidence>
<protein>
    <submittedName>
        <fullName evidence="2">Uncharacterized protein</fullName>
    </submittedName>
</protein>
<reference evidence="2 3" key="1">
    <citation type="journal article" date="2021" name="Hortic Res">
        <title>Chromosome-scale assembly of the Dendrobium chrysotoxum genome enhances the understanding of orchid evolution.</title>
        <authorList>
            <person name="Zhang Y."/>
            <person name="Zhang G.Q."/>
            <person name="Zhang D."/>
            <person name="Liu X.D."/>
            <person name="Xu X.Y."/>
            <person name="Sun W.H."/>
            <person name="Yu X."/>
            <person name="Zhu X."/>
            <person name="Wang Z.W."/>
            <person name="Zhao X."/>
            <person name="Zhong W.Y."/>
            <person name="Chen H."/>
            <person name="Yin W.L."/>
            <person name="Huang T."/>
            <person name="Niu S.C."/>
            <person name="Liu Z.J."/>
        </authorList>
    </citation>
    <scope>NUCLEOTIDE SEQUENCE [LARGE SCALE GENOMIC DNA]</scope>
    <source>
        <strain evidence="2">Lindl</strain>
    </source>
</reference>
<evidence type="ECO:0000256" key="1">
    <source>
        <dbReference type="SAM" id="MobiDB-lite"/>
    </source>
</evidence>
<gene>
    <name evidence="2" type="ORF">IEQ34_001760</name>
</gene>
<feature type="region of interest" description="Disordered" evidence="1">
    <location>
        <begin position="1"/>
        <end position="46"/>
    </location>
</feature>
<dbReference type="AlphaFoldDB" id="A0AAV7HMR6"/>
<evidence type="ECO:0000313" key="3">
    <source>
        <dbReference type="Proteomes" id="UP000775213"/>
    </source>
</evidence>